<dbReference type="PROSITE" id="PS50943">
    <property type="entry name" value="HTH_CROC1"/>
    <property type="match status" value="1"/>
</dbReference>
<dbReference type="EMBL" id="CP073587">
    <property type="protein sequence ID" value="QUN04749.1"/>
    <property type="molecule type" value="Genomic_DNA"/>
</dbReference>
<feature type="region of interest" description="Disordered" evidence="1">
    <location>
        <begin position="195"/>
        <end position="214"/>
    </location>
</feature>
<proteinExistence type="predicted"/>
<name>A0ABX7YPQ8_9GAMM</name>
<dbReference type="InterPro" id="IPR025194">
    <property type="entry name" value="RodZ-like_C"/>
</dbReference>
<gene>
    <name evidence="4" type="ORF">KDN34_10850</name>
</gene>
<dbReference type="Pfam" id="PF13413">
    <property type="entry name" value="HTH_25"/>
    <property type="match status" value="1"/>
</dbReference>
<dbReference type="Gene3D" id="1.10.260.40">
    <property type="entry name" value="lambda repressor-like DNA-binding domains"/>
    <property type="match status" value="1"/>
</dbReference>
<evidence type="ECO:0000256" key="1">
    <source>
        <dbReference type="SAM" id="MobiDB-lite"/>
    </source>
</evidence>
<feature type="region of interest" description="Disordered" evidence="1">
    <location>
        <begin position="1"/>
        <end position="20"/>
    </location>
</feature>
<keyword evidence="2" id="KW-1133">Transmembrane helix</keyword>
<dbReference type="PANTHER" id="PTHR34475:SF1">
    <property type="entry name" value="CYTOSKELETON PROTEIN RODZ"/>
    <property type="match status" value="1"/>
</dbReference>
<accession>A0ABX7YPQ8</accession>
<keyword evidence="5" id="KW-1185">Reference proteome</keyword>
<feature type="domain" description="HTH cro/C1-type" evidence="3">
    <location>
        <begin position="28"/>
        <end position="60"/>
    </location>
</feature>
<keyword evidence="2" id="KW-0472">Membrane</keyword>
<organism evidence="4 5">
    <name type="scientific">Shewanella yunxiaonensis</name>
    <dbReference type="NCBI Taxonomy" id="2829809"/>
    <lineage>
        <taxon>Bacteria</taxon>
        <taxon>Pseudomonadati</taxon>
        <taxon>Pseudomonadota</taxon>
        <taxon>Gammaproteobacteria</taxon>
        <taxon>Alteromonadales</taxon>
        <taxon>Shewanellaceae</taxon>
        <taxon>Shewanella</taxon>
    </lineage>
</organism>
<dbReference type="InterPro" id="IPR050400">
    <property type="entry name" value="Bact_Cytoskel_RodZ"/>
</dbReference>
<evidence type="ECO:0000313" key="5">
    <source>
        <dbReference type="Proteomes" id="UP000679575"/>
    </source>
</evidence>
<dbReference type="Proteomes" id="UP000679575">
    <property type="component" value="Chromosome"/>
</dbReference>
<dbReference type="CDD" id="cd00093">
    <property type="entry name" value="HTH_XRE"/>
    <property type="match status" value="1"/>
</dbReference>
<sequence>MTDIKNDVDKEDDKTIPTEHEETLGTILKHAREEKQLSQQDAAAKLHLRVSIVADIENDEFGNIASSTYVRGYVRNYARFLEIDAPRIEACLTRQVPMVAAPVMQSFSRKTTQKNWDKRLMVLTYLIVIVSLALLVLWWLQKPAAVTENFSKPTVEELQSEPSSVADSSISEADNNSGPKAEDTPIEVPGAVVSDASQSQEPAPQNEAMPDAAVTAATSDVTALATTVPQAVASDESLSAVTSAQLAISLKGDCWIKALDADGKTLVDGLKSAGHNIAVSGKPPISLVLGAPQSVSVSYNGTAVDLTPFPEGRVARLTLPKA</sequence>
<reference evidence="4 5" key="1">
    <citation type="submission" date="2021-04" db="EMBL/GenBank/DDBJ databases">
        <title>Novel species identification of genus Shewanella.</title>
        <authorList>
            <person name="Liu G."/>
        </authorList>
    </citation>
    <scope>NUCLEOTIDE SEQUENCE [LARGE SCALE GENOMIC DNA]</scope>
    <source>
        <strain evidence="4 5">FJAT-54481</strain>
    </source>
</reference>
<dbReference type="RefSeq" id="WP_212593802.1">
    <property type="nucleotide sequence ID" value="NZ_CP073587.1"/>
</dbReference>
<dbReference type="InterPro" id="IPR001387">
    <property type="entry name" value="Cro/C1-type_HTH"/>
</dbReference>
<dbReference type="SUPFAM" id="SSF47413">
    <property type="entry name" value="lambda repressor-like DNA-binding domains"/>
    <property type="match status" value="1"/>
</dbReference>
<feature type="transmembrane region" description="Helical" evidence="2">
    <location>
        <begin position="120"/>
        <end position="140"/>
    </location>
</feature>
<feature type="region of interest" description="Disordered" evidence="1">
    <location>
        <begin position="157"/>
        <end position="186"/>
    </location>
</feature>
<keyword evidence="2" id="KW-0812">Transmembrane</keyword>
<dbReference type="InterPro" id="IPR010982">
    <property type="entry name" value="Lambda_DNA-bd_dom_sf"/>
</dbReference>
<evidence type="ECO:0000256" key="2">
    <source>
        <dbReference type="SAM" id="Phobius"/>
    </source>
</evidence>
<feature type="compositionally biased region" description="Polar residues" evidence="1">
    <location>
        <begin position="160"/>
        <end position="178"/>
    </location>
</feature>
<evidence type="ECO:0000259" key="3">
    <source>
        <dbReference type="PROSITE" id="PS50943"/>
    </source>
</evidence>
<protein>
    <submittedName>
        <fullName evidence="4">DUF4115 domain-containing protein</fullName>
    </submittedName>
</protein>
<evidence type="ECO:0000313" key="4">
    <source>
        <dbReference type="EMBL" id="QUN04749.1"/>
    </source>
</evidence>
<dbReference type="Pfam" id="PF13464">
    <property type="entry name" value="RodZ_C"/>
    <property type="match status" value="1"/>
</dbReference>
<dbReference type="PANTHER" id="PTHR34475">
    <property type="match status" value="1"/>
</dbReference>